<dbReference type="Proteomes" id="UP000054935">
    <property type="component" value="Unassembled WGS sequence"/>
</dbReference>
<keyword evidence="4" id="KW-1185">Reference proteome</keyword>
<name>A0A0P1GYY3_9RHOB</name>
<accession>A0A0P1GYY3</accession>
<keyword evidence="2" id="KW-0732">Signal</keyword>
<dbReference type="AlphaFoldDB" id="A0A0P1GYY3"/>
<evidence type="ECO:0000313" key="4">
    <source>
        <dbReference type="Proteomes" id="UP000054935"/>
    </source>
</evidence>
<sequence>MAIMSLASMSSKLTTPLSASTCAEASPASVIGVAPVTLIVGASFWPVTVMVTVAVSVRPLEKVIW</sequence>
<proteinExistence type="predicted"/>
<organism evidence="3 4">
    <name type="scientific">Tropicibacter naphthalenivorans</name>
    <dbReference type="NCBI Taxonomy" id="441103"/>
    <lineage>
        <taxon>Bacteria</taxon>
        <taxon>Pseudomonadati</taxon>
        <taxon>Pseudomonadota</taxon>
        <taxon>Alphaproteobacteria</taxon>
        <taxon>Rhodobacterales</taxon>
        <taxon>Roseobacteraceae</taxon>
        <taxon>Tropicibacter</taxon>
    </lineage>
</organism>
<feature type="signal peptide" evidence="2">
    <location>
        <begin position="1"/>
        <end position="19"/>
    </location>
</feature>
<evidence type="ECO:0000313" key="3">
    <source>
        <dbReference type="EMBL" id="CUH82294.1"/>
    </source>
</evidence>
<keyword evidence="1" id="KW-0472">Membrane</keyword>
<evidence type="ECO:0000256" key="1">
    <source>
        <dbReference type="SAM" id="Phobius"/>
    </source>
</evidence>
<dbReference type="EMBL" id="CYSE01000011">
    <property type="protein sequence ID" value="CUH82294.1"/>
    <property type="molecule type" value="Genomic_DNA"/>
</dbReference>
<feature type="transmembrane region" description="Helical" evidence="1">
    <location>
        <begin position="35"/>
        <end position="57"/>
    </location>
</feature>
<keyword evidence="1" id="KW-0812">Transmembrane</keyword>
<reference evidence="3 4" key="1">
    <citation type="submission" date="2015-09" db="EMBL/GenBank/DDBJ databases">
        <authorList>
            <consortium name="Swine Surveillance"/>
        </authorList>
    </citation>
    <scope>NUCLEOTIDE SEQUENCE [LARGE SCALE GENOMIC DNA]</scope>
    <source>
        <strain evidence="3 4">CECT 7648</strain>
    </source>
</reference>
<feature type="chain" id="PRO_5006063896" evidence="2">
    <location>
        <begin position="20"/>
        <end position="65"/>
    </location>
</feature>
<protein>
    <submittedName>
        <fullName evidence="3">Uncharacterized protein</fullName>
    </submittedName>
</protein>
<gene>
    <name evidence="3" type="ORF">TRN7648_03904</name>
</gene>
<keyword evidence="1" id="KW-1133">Transmembrane helix</keyword>
<evidence type="ECO:0000256" key="2">
    <source>
        <dbReference type="SAM" id="SignalP"/>
    </source>
</evidence>